<proteinExistence type="predicted"/>
<keyword evidence="2" id="KW-1185">Reference proteome</keyword>
<dbReference type="EMBL" id="LCUC01000033">
    <property type="protein sequence ID" value="KKY39123.1"/>
    <property type="molecule type" value="Genomic_DNA"/>
</dbReference>
<evidence type="ECO:0000313" key="1">
    <source>
        <dbReference type="EMBL" id="KKY39123.1"/>
    </source>
</evidence>
<evidence type="ECO:0000313" key="2">
    <source>
        <dbReference type="Proteomes" id="UP000034680"/>
    </source>
</evidence>
<organism evidence="1 2">
    <name type="scientific">Diaporthe ampelina</name>
    <dbReference type="NCBI Taxonomy" id="1214573"/>
    <lineage>
        <taxon>Eukaryota</taxon>
        <taxon>Fungi</taxon>
        <taxon>Dikarya</taxon>
        <taxon>Ascomycota</taxon>
        <taxon>Pezizomycotina</taxon>
        <taxon>Sordariomycetes</taxon>
        <taxon>Sordariomycetidae</taxon>
        <taxon>Diaporthales</taxon>
        <taxon>Diaporthaceae</taxon>
        <taxon>Diaporthe</taxon>
    </lineage>
</organism>
<dbReference type="OrthoDB" id="2115692at2759"/>
<protein>
    <submittedName>
        <fullName evidence="1">Uncharacterized protein</fullName>
    </submittedName>
</protein>
<accession>A0A0G2HWK2</accession>
<gene>
    <name evidence="1" type="ORF">UCDDA912_g00834</name>
</gene>
<dbReference type="AlphaFoldDB" id="A0A0G2HWK2"/>
<reference evidence="1 2" key="1">
    <citation type="submission" date="2015-05" db="EMBL/GenBank/DDBJ databases">
        <title>Distinctive expansion of gene families associated with plant cell wall degradation and secondary metabolism in the genomes of grapevine trunk pathogens.</title>
        <authorList>
            <person name="Lawrence D.P."/>
            <person name="Travadon R."/>
            <person name="Rolshausen P.E."/>
            <person name="Baumgartner K."/>
        </authorList>
    </citation>
    <scope>NUCLEOTIDE SEQUENCE [LARGE SCALE GENOMIC DNA]</scope>
    <source>
        <strain evidence="1">DA912</strain>
    </source>
</reference>
<name>A0A0G2HWK2_9PEZI</name>
<comment type="caution">
    <text evidence="1">The sequence shown here is derived from an EMBL/GenBank/DDBJ whole genome shotgun (WGS) entry which is preliminary data.</text>
</comment>
<sequence>MEEADLEEAVRIEIWGNPEDDMQMALLERDRVPEAVAKLLGRRRKTFLHDKDATFLKVVDPTTKGIMAWATWHYCPTLSEEEVAKGPVVLEWPLPQWYSFLQKYH</sequence>
<dbReference type="Proteomes" id="UP000034680">
    <property type="component" value="Unassembled WGS sequence"/>
</dbReference>
<reference evidence="1 2" key="2">
    <citation type="submission" date="2015-05" db="EMBL/GenBank/DDBJ databases">
        <authorList>
            <person name="Morales-Cruz A."/>
            <person name="Amrine K.C."/>
            <person name="Cantu D."/>
        </authorList>
    </citation>
    <scope>NUCLEOTIDE SEQUENCE [LARGE SCALE GENOMIC DNA]</scope>
    <source>
        <strain evidence="1">DA912</strain>
    </source>
</reference>